<dbReference type="InterPro" id="IPR011059">
    <property type="entry name" value="Metal-dep_hydrolase_composite"/>
</dbReference>
<dbReference type="SUPFAM" id="SSF51556">
    <property type="entry name" value="Metallo-dependent hydrolases"/>
    <property type="match status" value="1"/>
</dbReference>
<gene>
    <name evidence="7" type="ORF">GCM10009688_25170</name>
</gene>
<dbReference type="PANTHER" id="PTHR11113:SF14">
    <property type="entry name" value="N-ACETYLGLUCOSAMINE-6-PHOSPHATE DEACETYLASE"/>
    <property type="match status" value="1"/>
</dbReference>
<dbReference type="Proteomes" id="UP001500784">
    <property type="component" value="Unassembled WGS sequence"/>
</dbReference>
<dbReference type="RefSeq" id="WP_055243144.1">
    <property type="nucleotide sequence ID" value="NZ_BAAALV010000005.1"/>
</dbReference>
<dbReference type="Gene3D" id="2.30.40.10">
    <property type="entry name" value="Urease, subunit C, domain 1"/>
    <property type="match status" value="1"/>
</dbReference>
<dbReference type="SUPFAM" id="SSF51338">
    <property type="entry name" value="Composite domain of metallo-dependent hydrolases"/>
    <property type="match status" value="1"/>
</dbReference>
<organism evidence="7 8">
    <name type="scientific">Arthrobacter gandavensis</name>
    <dbReference type="NCBI Taxonomy" id="169960"/>
    <lineage>
        <taxon>Bacteria</taxon>
        <taxon>Bacillati</taxon>
        <taxon>Actinomycetota</taxon>
        <taxon>Actinomycetes</taxon>
        <taxon>Micrococcales</taxon>
        <taxon>Micrococcaceae</taxon>
        <taxon>Arthrobacter</taxon>
    </lineage>
</organism>
<evidence type="ECO:0000313" key="8">
    <source>
        <dbReference type="Proteomes" id="UP001500784"/>
    </source>
</evidence>
<dbReference type="Pfam" id="PF01979">
    <property type="entry name" value="Amidohydro_1"/>
    <property type="match status" value="1"/>
</dbReference>
<reference evidence="7 8" key="1">
    <citation type="journal article" date="2019" name="Int. J. Syst. Evol. Microbiol.">
        <title>The Global Catalogue of Microorganisms (GCM) 10K type strain sequencing project: providing services to taxonomists for standard genome sequencing and annotation.</title>
        <authorList>
            <consortium name="The Broad Institute Genomics Platform"/>
            <consortium name="The Broad Institute Genome Sequencing Center for Infectious Disease"/>
            <person name="Wu L."/>
            <person name="Ma J."/>
        </authorList>
    </citation>
    <scope>NUCLEOTIDE SEQUENCE [LARGE SCALE GENOMIC DNA]</scope>
    <source>
        <strain evidence="7 8">JCM 13316</strain>
    </source>
</reference>
<comment type="similarity">
    <text evidence="1 5">Belongs to the metallo-dependent hydrolases superfamily. NagA family.</text>
</comment>
<evidence type="ECO:0000256" key="5">
    <source>
        <dbReference type="PIRNR" id="PIRNR038994"/>
    </source>
</evidence>
<name>A0ABN2PE18_9MICC</name>
<evidence type="ECO:0000313" key="7">
    <source>
        <dbReference type="EMBL" id="GAA1919082.1"/>
    </source>
</evidence>
<evidence type="ECO:0000256" key="4">
    <source>
        <dbReference type="ARBA" id="ARBA00023277"/>
    </source>
</evidence>
<evidence type="ECO:0000256" key="3">
    <source>
        <dbReference type="ARBA" id="ARBA00022801"/>
    </source>
</evidence>
<dbReference type="InterPro" id="IPR006680">
    <property type="entry name" value="Amidohydro-rel"/>
</dbReference>
<dbReference type="InterPro" id="IPR032466">
    <property type="entry name" value="Metal_Hydrolase"/>
</dbReference>
<evidence type="ECO:0000259" key="6">
    <source>
        <dbReference type="Pfam" id="PF01979"/>
    </source>
</evidence>
<proteinExistence type="inferred from homology"/>
<dbReference type="PIRSF" id="PIRSF038994">
    <property type="entry name" value="NagA"/>
    <property type="match status" value="1"/>
</dbReference>
<keyword evidence="8" id="KW-1185">Reference proteome</keyword>
<dbReference type="InterPro" id="IPR003764">
    <property type="entry name" value="GlcNAc_6-P_deAcase"/>
</dbReference>
<keyword evidence="4 5" id="KW-0119">Carbohydrate metabolism</keyword>
<dbReference type="Gene3D" id="3.20.20.140">
    <property type="entry name" value="Metal-dependent hydrolases"/>
    <property type="match status" value="1"/>
</dbReference>
<comment type="caution">
    <text evidence="7">The sequence shown here is derived from an EMBL/GenBank/DDBJ whole genome shotgun (WGS) entry which is preliminary data.</text>
</comment>
<accession>A0ABN2PE18</accession>
<feature type="domain" description="Amidohydrolase-related" evidence="6">
    <location>
        <begin position="65"/>
        <end position="403"/>
    </location>
</feature>
<protein>
    <submittedName>
        <fullName evidence="7">Amidohydrolase family protein</fullName>
    </submittedName>
</protein>
<keyword evidence="3 5" id="KW-0378">Hydrolase</keyword>
<evidence type="ECO:0000256" key="2">
    <source>
        <dbReference type="ARBA" id="ARBA00022723"/>
    </source>
</evidence>
<keyword evidence="2" id="KW-0479">Metal-binding</keyword>
<sequence length="407" mass="41285">MTVTNPVPSSADHPRLVLRGAAVLETLLPDAAVVLDGGVVTYAGPSGGLAPAPADDVVDLAPGQVMVPGLVDLHCHGAFGVDFSRADAAAIRGAVARLHAAGSTTLMASLVTDEPEVLLRQVALLAGLAEEGLIAGIHLEGPFLSEVRCGAQDPRWLLAPDLELAEALIRAGRGWLRTMTYAPELPGADALVELLAGHGVTPSLGHTACTAEQAHESLVRARQLLAASGQSGARPTVTHLFNGMDPMHHRAPGAVSACLRAAKAGNAAVELIADNTHLDPYLVATMFDLLGAGNIALVTDSMAAAGLADGQYRLGPAEVLVQDGVARLVSTGSIAGGTAAMVDLVRNSVGAGVPLADAVISAAPVPAGVLGRGQELGSLVPGASADLIVLDQALVPVRVMRRGSWLS</sequence>
<dbReference type="PANTHER" id="PTHR11113">
    <property type="entry name" value="N-ACETYLGLUCOSAMINE-6-PHOSPHATE DEACETYLASE"/>
    <property type="match status" value="1"/>
</dbReference>
<evidence type="ECO:0000256" key="1">
    <source>
        <dbReference type="ARBA" id="ARBA00010716"/>
    </source>
</evidence>
<dbReference type="EMBL" id="BAAALV010000005">
    <property type="protein sequence ID" value="GAA1919082.1"/>
    <property type="molecule type" value="Genomic_DNA"/>
</dbReference>